<organism evidence="2 3">
    <name type="scientific">Eimeria mitis</name>
    <dbReference type="NCBI Taxonomy" id="44415"/>
    <lineage>
        <taxon>Eukaryota</taxon>
        <taxon>Sar</taxon>
        <taxon>Alveolata</taxon>
        <taxon>Apicomplexa</taxon>
        <taxon>Conoidasida</taxon>
        <taxon>Coccidia</taxon>
        <taxon>Eucoccidiorida</taxon>
        <taxon>Eimeriorina</taxon>
        <taxon>Eimeriidae</taxon>
        <taxon>Eimeria</taxon>
    </lineage>
</organism>
<dbReference type="EMBL" id="HG687877">
    <property type="protein sequence ID" value="CDJ35179.1"/>
    <property type="molecule type" value="Genomic_DNA"/>
</dbReference>
<evidence type="ECO:0000313" key="3">
    <source>
        <dbReference type="Proteomes" id="UP000030744"/>
    </source>
</evidence>
<proteinExistence type="predicted"/>
<accession>U6KB48</accession>
<dbReference type="RefSeq" id="XP_013357741.1">
    <property type="nucleotide sequence ID" value="XM_013502287.1"/>
</dbReference>
<feature type="coiled-coil region" evidence="1">
    <location>
        <begin position="41"/>
        <end position="89"/>
    </location>
</feature>
<sequence length="90" mass="10433">MNGSVLFLLRKNCKTIKEVLQWVFSSSTIPLYAGEDVYLTLKKAEKGINEWKAALVEASGQQKLQQKLQQQLQQQQRQQQQQQQQQQQTA</sequence>
<dbReference type="Proteomes" id="UP000030744">
    <property type="component" value="Unassembled WGS sequence"/>
</dbReference>
<protein>
    <submittedName>
        <fullName evidence="2">Uncharacterized protein</fullName>
    </submittedName>
</protein>
<dbReference type="VEuPathDB" id="ToxoDB:EMH_0024330"/>
<name>U6KB48_9EIME</name>
<gene>
    <name evidence="2" type="ORF">EMH_0024330</name>
</gene>
<keyword evidence="1" id="KW-0175">Coiled coil</keyword>
<dbReference type="AlphaFoldDB" id="U6KB48"/>
<evidence type="ECO:0000313" key="2">
    <source>
        <dbReference type="EMBL" id="CDJ35179.1"/>
    </source>
</evidence>
<dbReference type="GeneID" id="25377309"/>
<evidence type="ECO:0000256" key="1">
    <source>
        <dbReference type="SAM" id="Coils"/>
    </source>
</evidence>
<reference evidence="2" key="1">
    <citation type="submission" date="2013-10" db="EMBL/GenBank/DDBJ databases">
        <title>Genomic analysis of the causative agents of coccidiosis in chickens.</title>
        <authorList>
            <person name="Reid A.J."/>
            <person name="Blake D."/>
            <person name="Billington K."/>
            <person name="Browne H."/>
            <person name="Dunn M."/>
            <person name="Hung S."/>
            <person name="Kawahara F."/>
            <person name="Miranda-Saavedra D."/>
            <person name="Mourier T."/>
            <person name="Nagra H."/>
            <person name="Otto T.D."/>
            <person name="Rawlings N."/>
            <person name="Sanchez A."/>
            <person name="Sanders M."/>
            <person name="Subramaniam C."/>
            <person name="Tay Y."/>
            <person name="Dear P."/>
            <person name="Doerig C."/>
            <person name="Gruber A."/>
            <person name="Parkinson J."/>
            <person name="Shirley M."/>
            <person name="Wan K.L."/>
            <person name="Berriman M."/>
            <person name="Tomley F."/>
            <person name="Pain A."/>
        </authorList>
    </citation>
    <scope>NUCLEOTIDE SEQUENCE [LARGE SCALE GENOMIC DNA]</scope>
    <source>
        <strain evidence="2">Houghton</strain>
    </source>
</reference>
<keyword evidence="3" id="KW-1185">Reference proteome</keyword>
<reference evidence="2" key="2">
    <citation type="submission" date="2013-10" db="EMBL/GenBank/DDBJ databases">
        <authorList>
            <person name="Aslett M."/>
        </authorList>
    </citation>
    <scope>NUCLEOTIDE SEQUENCE [LARGE SCALE GENOMIC DNA]</scope>
    <source>
        <strain evidence="2">Houghton</strain>
    </source>
</reference>